<feature type="compositionally biased region" description="Basic and acidic residues" evidence="6">
    <location>
        <begin position="140"/>
        <end position="153"/>
    </location>
</feature>
<dbReference type="KEGG" id="tpal:117653066"/>
<dbReference type="Pfam" id="PF01448">
    <property type="entry name" value="ELM2"/>
    <property type="match status" value="1"/>
</dbReference>
<feature type="domain" description="SANT" evidence="8">
    <location>
        <begin position="255"/>
        <end position="307"/>
    </location>
</feature>
<keyword evidence="9" id="KW-1185">Reference proteome</keyword>
<dbReference type="GeneID" id="117653066"/>
<dbReference type="InterPro" id="IPR040138">
    <property type="entry name" value="MIER/MTA"/>
</dbReference>
<protein>
    <submittedName>
        <fullName evidence="10">Mesoderm induction early response protein 1-like isoform X1</fullName>
    </submittedName>
</protein>
<evidence type="ECO:0000256" key="4">
    <source>
        <dbReference type="ARBA" id="ARBA00023163"/>
    </source>
</evidence>
<dbReference type="PANTHER" id="PTHR10865:SF28">
    <property type="entry name" value="ELM2 DOMAIN-CONTAINING PROTEIN"/>
    <property type="match status" value="1"/>
</dbReference>
<dbReference type="InterPro" id="IPR017884">
    <property type="entry name" value="SANT_dom"/>
</dbReference>
<dbReference type="Gene3D" id="1.10.10.60">
    <property type="entry name" value="Homeodomain-like"/>
    <property type="match status" value="1"/>
</dbReference>
<evidence type="ECO:0000259" key="7">
    <source>
        <dbReference type="PROSITE" id="PS51156"/>
    </source>
</evidence>
<dbReference type="GO" id="GO:0005654">
    <property type="term" value="C:nucleoplasm"/>
    <property type="evidence" value="ECO:0007669"/>
    <property type="project" value="TreeGrafter"/>
</dbReference>
<feature type="compositionally biased region" description="Basic and acidic residues" evidence="6">
    <location>
        <begin position="119"/>
        <end position="128"/>
    </location>
</feature>
<evidence type="ECO:0000313" key="9">
    <source>
        <dbReference type="Proteomes" id="UP000515158"/>
    </source>
</evidence>
<dbReference type="PROSITE" id="PS51293">
    <property type="entry name" value="SANT"/>
    <property type="match status" value="1"/>
</dbReference>
<dbReference type="PROSITE" id="PS51156">
    <property type="entry name" value="ELM2"/>
    <property type="match status" value="1"/>
</dbReference>
<dbReference type="CDD" id="cd11661">
    <property type="entry name" value="SANT_MTA3_like"/>
    <property type="match status" value="1"/>
</dbReference>
<keyword evidence="3" id="KW-0805">Transcription regulation</keyword>
<reference evidence="10" key="1">
    <citation type="submission" date="2025-08" db="UniProtKB">
        <authorList>
            <consortium name="RefSeq"/>
        </authorList>
    </citation>
    <scope>IDENTIFICATION</scope>
    <source>
        <tissue evidence="10">Total insect</tissue>
    </source>
</reference>
<gene>
    <name evidence="10" type="primary">LOC117653066</name>
</gene>
<dbReference type="Proteomes" id="UP000515158">
    <property type="component" value="Unplaced"/>
</dbReference>
<dbReference type="SUPFAM" id="SSF46689">
    <property type="entry name" value="Homeodomain-like"/>
    <property type="match status" value="1"/>
</dbReference>
<dbReference type="GO" id="GO:0003714">
    <property type="term" value="F:transcription corepressor activity"/>
    <property type="evidence" value="ECO:0007669"/>
    <property type="project" value="TreeGrafter"/>
</dbReference>
<dbReference type="FunCoup" id="A0A6P9A9Z8">
    <property type="interactions" value="1099"/>
</dbReference>
<dbReference type="InterPro" id="IPR009057">
    <property type="entry name" value="Homeodomain-like_sf"/>
</dbReference>
<dbReference type="SMART" id="SM00717">
    <property type="entry name" value="SANT"/>
    <property type="match status" value="1"/>
</dbReference>
<evidence type="ECO:0000313" key="10">
    <source>
        <dbReference type="RefSeq" id="XP_034254320.1"/>
    </source>
</evidence>
<feature type="domain" description="ELM2" evidence="7">
    <location>
        <begin position="160"/>
        <end position="250"/>
    </location>
</feature>
<evidence type="ECO:0000256" key="5">
    <source>
        <dbReference type="ARBA" id="ARBA00023242"/>
    </source>
</evidence>
<keyword evidence="2" id="KW-0678">Repressor</keyword>
<dbReference type="GO" id="GO:0000122">
    <property type="term" value="P:negative regulation of transcription by RNA polymerase II"/>
    <property type="evidence" value="ECO:0007669"/>
    <property type="project" value="TreeGrafter"/>
</dbReference>
<accession>A0A6P9A9Z8</accession>
<feature type="region of interest" description="Disordered" evidence="6">
    <location>
        <begin position="1"/>
        <end position="153"/>
    </location>
</feature>
<dbReference type="AlphaFoldDB" id="A0A6P9A9Z8"/>
<feature type="compositionally biased region" description="Acidic residues" evidence="6">
    <location>
        <begin position="85"/>
        <end position="105"/>
    </location>
</feature>
<dbReference type="InterPro" id="IPR001005">
    <property type="entry name" value="SANT/Myb"/>
</dbReference>
<evidence type="ECO:0000256" key="6">
    <source>
        <dbReference type="SAM" id="MobiDB-lite"/>
    </source>
</evidence>
<name>A0A6P9A9Z8_THRPL</name>
<organism evidence="10">
    <name type="scientific">Thrips palmi</name>
    <name type="common">Melon thrips</name>
    <dbReference type="NCBI Taxonomy" id="161013"/>
    <lineage>
        <taxon>Eukaryota</taxon>
        <taxon>Metazoa</taxon>
        <taxon>Ecdysozoa</taxon>
        <taxon>Arthropoda</taxon>
        <taxon>Hexapoda</taxon>
        <taxon>Insecta</taxon>
        <taxon>Pterygota</taxon>
        <taxon>Neoptera</taxon>
        <taxon>Paraneoptera</taxon>
        <taxon>Thysanoptera</taxon>
        <taxon>Terebrantia</taxon>
        <taxon>Thripoidea</taxon>
        <taxon>Thripidae</taxon>
        <taxon>Thrips</taxon>
    </lineage>
</organism>
<evidence type="ECO:0000256" key="3">
    <source>
        <dbReference type="ARBA" id="ARBA00023015"/>
    </source>
</evidence>
<keyword evidence="4" id="KW-0804">Transcription</keyword>
<dbReference type="FunFam" id="1.10.10.60:FF:000025">
    <property type="entry name" value="Mesoderm induction early response 1, transcriptional regulator"/>
    <property type="match status" value="1"/>
</dbReference>
<evidence type="ECO:0000256" key="2">
    <source>
        <dbReference type="ARBA" id="ARBA00022491"/>
    </source>
</evidence>
<dbReference type="GO" id="GO:0042826">
    <property type="term" value="F:histone deacetylase binding"/>
    <property type="evidence" value="ECO:0007669"/>
    <property type="project" value="TreeGrafter"/>
</dbReference>
<dbReference type="PANTHER" id="PTHR10865">
    <property type="entry name" value="METASTASIS-ASSOCIATED PROTEIN AND MESODERM INDUCTION EARLY RESPONSE PROTEIN"/>
    <property type="match status" value="1"/>
</dbReference>
<dbReference type="GO" id="GO:0032991">
    <property type="term" value="C:protein-containing complex"/>
    <property type="evidence" value="ECO:0007669"/>
    <property type="project" value="UniProtKB-ARBA"/>
</dbReference>
<keyword evidence="5" id="KW-0539">Nucleus</keyword>
<dbReference type="OrthoDB" id="5916873at2759"/>
<evidence type="ECO:0000256" key="1">
    <source>
        <dbReference type="ARBA" id="ARBA00004123"/>
    </source>
</evidence>
<dbReference type="RefSeq" id="XP_034254320.1">
    <property type="nucleotide sequence ID" value="XM_034398429.1"/>
</dbReference>
<evidence type="ECO:0000259" key="8">
    <source>
        <dbReference type="PROSITE" id="PS51293"/>
    </source>
</evidence>
<proteinExistence type="predicted"/>
<sequence length="337" mass="39092">MDAQLTEDGPSSEVDRSRDEEFDPPVDMMVNDFDDERTLDEEEALEQAADTQNEVSELQRESEMPIEELMKMYGYGDNGKRPDSVEEEEEDFEEDEDDESPEDSELNQLYSEIPAEVEAPQRNEEGEKPGTTARLLRYPRLQDKDGDDHDYQPEEDEWRKTIMIGSDYQALIPEGLCRYDDALPYENEDKILWEPNALSEDAVVTFLKKVPGVGGGSNSQITRDDEQALFLLLQCGFNVEEALRRRQMNVVAATDTMSLWSDEECRNFENGLRTYGKDFHMIQQNKVRTRSVGELVQFYYLWKKTERHDVFANEVRNEKKKHTGLPLALWSVLEMEL</sequence>
<dbReference type="InterPro" id="IPR000949">
    <property type="entry name" value="ELM2_dom"/>
</dbReference>
<feature type="compositionally biased region" description="Acidic residues" evidence="6">
    <location>
        <begin position="32"/>
        <end position="45"/>
    </location>
</feature>
<comment type="subcellular location">
    <subcellularLocation>
        <location evidence="1">Nucleus</location>
    </subcellularLocation>
</comment>
<dbReference type="SMART" id="SM01189">
    <property type="entry name" value="ELM2"/>
    <property type="match status" value="1"/>
</dbReference>
<dbReference type="InParanoid" id="A0A6P9A9Z8"/>